<accession>A0A8J5TG11</accession>
<keyword evidence="2" id="KW-0645">Protease</keyword>
<dbReference type="AlphaFoldDB" id="A0A8J5TG11"/>
<evidence type="ECO:0000259" key="11">
    <source>
        <dbReference type="PROSITE" id="PS50240"/>
    </source>
</evidence>
<comment type="caution">
    <text evidence="12">The sequence shown here is derived from an EMBL/GenBank/DDBJ whole genome shotgun (WGS) entry which is preliminary data.</text>
</comment>
<keyword evidence="5" id="KW-0353">Hemolymph clotting</keyword>
<dbReference type="GO" id="GO:0006508">
    <property type="term" value="P:proteolysis"/>
    <property type="evidence" value="ECO:0007669"/>
    <property type="project" value="UniProtKB-KW"/>
</dbReference>
<dbReference type="SUPFAM" id="SSF50494">
    <property type="entry name" value="Trypsin-like serine proteases"/>
    <property type="match status" value="1"/>
</dbReference>
<dbReference type="GO" id="GO:0042381">
    <property type="term" value="P:hemolymph coagulation"/>
    <property type="evidence" value="ECO:0007669"/>
    <property type="project" value="UniProtKB-KW"/>
</dbReference>
<evidence type="ECO:0000256" key="10">
    <source>
        <dbReference type="SAM" id="SignalP"/>
    </source>
</evidence>
<evidence type="ECO:0000256" key="2">
    <source>
        <dbReference type="ARBA" id="ARBA00022670"/>
    </source>
</evidence>
<dbReference type="InterPro" id="IPR009003">
    <property type="entry name" value="Peptidase_S1_PA"/>
</dbReference>
<gene>
    <name evidence="12" type="primary">Tryp1-L2</name>
    <name evidence="12" type="ORF">Hamer_G003269</name>
</gene>
<keyword evidence="1" id="KW-0768">Sushi</keyword>
<name>A0A8J5TG11_HOMAM</name>
<dbReference type="EC" id="3.4.21.84" evidence="9"/>
<evidence type="ECO:0000256" key="4">
    <source>
        <dbReference type="ARBA" id="ARBA00022801"/>
    </source>
</evidence>
<dbReference type="PROSITE" id="PS00134">
    <property type="entry name" value="TRYPSIN_HIS"/>
    <property type="match status" value="1"/>
</dbReference>
<dbReference type="InterPro" id="IPR001254">
    <property type="entry name" value="Trypsin_dom"/>
</dbReference>
<dbReference type="InterPro" id="IPR043504">
    <property type="entry name" value="Peptidase_S1_PA_chymotrypsin"/>
</dbReference>
<dbReference type="Proteomes" id="UP000747542">
    <property type="component" value="Unassembled WGS sequence"/>
</dbReference>
<evidence type="ECO:0000256" key="8">
    <source>
        <dbReference type="ARBA" id="ARBA00052079"/>
    </source>
</evidence>
<comment type="catalytic activity">
    <reaction evidence="8">
        <text>Selective cleavage of 103-Arg-|-Ser-104 and 124-Ile-|-Ile-125 bonds in Limulus clotting factor B to form activated factor B. Cleavage of -Pro-Arg-|-Xaa- bonds in synthetic substrates.</text>
        <dbReference type="EC" id="3.4.21.84"/>
    </reaction>
</comment>
<organism evidence="12 13">
    <name type="scientific">Homarus americanus</name>
    <name type="common">American lobster</name>
    <dbReference type="NCBI Taxonomy" id="6706"/>
    <lineage>
        <taxon>Eukaryota</taxon>
        <taxon>Metazoa</taxon>
        <taxon>Ecdysozoa</taxon>
        <taxon>Arthropoda</taxon>
        <taxon>Crustacea</taxon>
        <taxon>Multicrustacea</taxon>
        <taxon>Malacostraca</taxon>
        <taxon>Eumalacostraca</taxon>
        <taxon>Eucarida</taxon>
        <taxon>Decapoda</taxon>
        <taxon>Pleocyemata</taxon>
        <taxon>Astacidea</taxon>
        <taxon>Nephropoidea</taxon>
        <taxon>Nephropidae</taxon>
        <taxon>Homarus</taxon>
    </lineage>
</organism>
<evidence type="ECO:0000313" key="12">
    <source>
        <dbReference type="EMBL" id="KAG7174331.1"/>
    </source>
</evidence>
<feature type="domain" description="Peptidase S1" evidence="11">
    <location>
        <begin position="32"/>
        <end position="291"/>
    </location>
</feature>
<dbReference type="CDD" id="cd00190">
    <property type="entry name" value="Tryp_SPc"/>
    <property type="match status" value="1"/>
</dbReference>
<dbReference type="Gene3D" id="2.40.10.10">
    <property type="entry name" value="Trypsin-like serine proteases"/>
    <property type="match status" value="1"/>
</dbReference>
<keyword evidence="3 10" id="KW-0732">Signal</keyword>
<dbReference type="Pfam" id="PF00089">
    <property type="entry name" value="Trypsin"/>
    <property type="match status" value="2"/>
</dbReference>
<evidence type="ECO:0000256" key="3">
    <source>
        <dbReference type="ARBA" id="ARBA00022729"/>
    </source>
</evidence>
<dbReference type="PRINTS" id="PR00722">
    <property type="entry name" value="CHYMOTRYPSIN"/>
</dbReference>
<dbReference type="PANTHER" id="PTHR24252">
    <property type="entry name" value="ACROSIN-RELATED"/>
    <property type="match status" value="1"/>
</dbReference>
<evidence type="ECO:0000256" key="5">
    <source>
        <dbReference type="ARBA" id="ARBA00022820"/>
    </source>
</evidence>
<feature type="signal peptide" evidence="10">
    <location>
        <begin position="1"/>
        <end position="18"/>
    </location>
</feature>
<protein>
    <recommendedName>
        <fullName evidence="9">limulus clotting factor C</fullName>
        <ecNumber evidence="9">3.4.21.84</ecNumber>
    </recommendedName>
</protein>
<reference evidence="12" key="1">
    <citation type="journal article" date="2021" name="Sci. Adv.">
        <title>The American lobster genome reveals insights on longevity, neural, and immune adaptations.</title>
        <authorList>
            <person name="Polinski J.M."/>
            <person name="Zimin A.V."/>
            <person name="Clark K.F."/>
            <person name="Kohn A.B."/>
            <person name="Sadowski N."/>
            <person name="Timp W."/>
            <person name="Ptitsyn A."/>
            <person name="Khanna P."/>
            <person name="Romanova D.Y."/>
            <person name="Williams P."/>
            <person name="Greenwood S.J."/>
            <person name="Moroz L.L."/>
            <person name="Walt D.R."/>
            <person name="Bodnar A.G."/>
        </authorList>
    </citation>
    <scope>NUCLEOTIDE SEQUENCE</scope>
    <source>
        <strain evidence="12">GMGI-L3</strain>
    </source>
</reference>
<dbReference type="SMART" id="SM00020">
    <property type="entry name" value="Tryp_SPc"/>
    <property type="match status" value="1"/>
</dbReference>
<dbReference type="InterPro" id="IPR001314">
    <property type="entry name" value="Peptidase_S1A"/>
</dbReference>
<feature type="chain" id="PRO_5035264473" description="limulus clotting factor C" evidence="10">
    <location>
        <begin position="19"/>
        <end position="294"/>
    </location>
</feature>
<dbReference type="EMBL" id="JAHLQT010007678">
    <property type="protein sequence ID" value="KAG7174331.1"/>
    <property type="molecule type" value="Genomic_DNA"/>
</dbReference>
<keyword evidence="6" id="KW-0720">Serine protease</keyword>
<evidence type="ECO:0000256" key="9">
    <source>
        <dbReference type="ARBA" id="ARBA00066707"/>
    </source>
</evidence>
<evidence type="ECO:0000256" key="7">
    <source>
        <dbReference type="ARBA" id="ARBA00023157"/>
    </source>
</evidence>
<keyword evidence="4" id="KW-0378">Hydrolase</keyword>
<keyword evidence="7" id="KW-1015">Disulfide bond</keyword>
<dbReference type="InterPro" id="IPR018114">
    <property type="entry name" value="TRYPSIN_HIS"/>
</dbReference>
<evidence type="ECO:0000256" key="1">
    <source>
        <dbReference type="ARBA" id="ARBA00022659"/>
    </source>
</evidence>
<dbReference type="PANTHER" id="PTHR24252:SF7">
    <property type="entry name" value="HYALIN"/>
    <property type="match status" value="1"/>
</dbReference>
<dbReference type="GO" id="GO:0004252">
    <property type="term" value="F:serine-type endopeptidase activity"/>
    <property type="evidence" value="ECO:0007669"/>
    <property type="project" value="InterPro"/>
</dbReference>
<dbReference type="FunFam" id="2.40.10.10:FF:000120">
    <property type="entry name" value="Putative serine protease"/>
    <property type="match status" value="1"/>
</dbReference>
<proteinExistence type="predicted"/>
<evidence type="ECO:0000313" key="13">
    <source>
        <dbReference type="Proteomes" id="UP000747542"/>
    </source>
</evidence>
<dbReference type="PROSITE" id="PS50240">
    <property type="entry name" value="TRYPSIN_DOM"/>
    <property type="match status" value="1"/>
</dbReference>
<sequence length="294" mass="31857">MYHCHLLVTLALVVAVLGAPPTHHHLQDGLTIVGGDVAARGQFPYQVSFQERVLGVWLHFCGGTIIHPGFVLTAAHCVEGADFTDPKGLRCGVVLCGVVQCGVVKCGVERCGAQYRVVAGELDLHHVEGDEQIVHINFIVEHPYYDPITYENDIALLRLEEPLVYSEIVGQLELPPPGQNITGELCRVSGWGRTQEEGLSSGVLLYVDMPVVSDAHCRDAYTHDEIMDSMLCAGWEEGGKGPCQGDSGGPLECGTSLAGVVSWAYGCARPGVPQVFTEVSYFLDWIHSHLPIDE</sequence>
<evidence type="ECO:0000256" key="6">
    <source>
        <dbReference type="ARBA" id="ARBA00022825"/>
    </source>
</evidence>
<keyword evidence="13" id="KW-1185">Reference proteome</keyword>